<reference evidence="2 3" key="1">
    <citation type="journal article" date="2021" name="Genome Biol.">
        <title>AFLAP: assembly-free linkage analysis pipeline using k-mers from genome sequencing data.</title>
        <authorList>
            <person name="Fletcher K."/>
            <person name="Zhang L."/>
            <person name="Gil J."/>
            <person name="Han R."/>
            <person name="Cavanaugh K."/>
            <person name="Michelmore R."/>
        </authorList>
    </citation>
    <scope>NUCLEOTIDE SEQUENCE [LARGE SCALE GENOMIC DNA]</scope>
    <source>
        <strain evidence="2 3">SF5</strain>
    </source>
</reference>
<keyword evidence="3" id="KW-1185">Reference proteome</keyword>
<evidence type="ECO:0000256" key="1">
    <source>
        <dbReference type="SAM" id="MobiDB-lite"/>
    </source>
</evidence>
<dbReference type="EMBL" id="SHOA02000014">
    <property type="protein sequence ID" value="TDH66797.1"/>
    <property type="molecule type" value="Genomic_DNA"/>
</dbReference>
<dbReference type="Proteomes" id="UP000294530">
    <property type="component" value="Unassembled WGS sequence"/>
</dbReference>
<proteinExistence type="predicted"/>
<name>A0A976ICF4_BRELC</name>
<accession>A0A976ICF4</accession>
<dbReference type="AlphaFoldDB" id="A0A976ICF4"/>
<feature type="region of interest" description="Disordered" evidence="1">
    <location>
        <begin position="35"/>
        <end position="61"/>
    </location>
</feature>
<comment type="caution">
    <text evidence="2">The sequence shown here is derived from an EMBL/GenBank/DDBJ whole genome shotgun (WGS) entry which is preliminary data.</text>
</comment>
<feature type="compositionally biased region" description="Basic and acidic residues" evidence="1">
    <location>
        <begin position="39"/>
        <end position="61"/>
    </location>
</feature>
<gene>
    <name evidence="2" type="ORF">CCR75_002434</name>
</gene>
<dbReference type="GeneID" id="94346202"/>
<protein>
    <submittedName>
        <fullName evidence="2">Uncharacterized protein</fullName>
    </submittedName>
</protein>
<dbReference type="RefSeq" id="XP_067816296.1">
    <property type="nucleotide sequence ID" value="XM_067960531.1"/>
</dbReference>
<evidence type="ECO:0000313" key="3">
    <source>
        <dbReference type="Proteomes" id="UP000294530"/>
    </source>
</evidence>
<organism evidence="2 3">
    <name type="scientific">Bremia lactucae</name>
    <name type="common">Lettuce downy mildew</name>
    <dbReference type="NCBI Taxonomy" id="4779"/>
    <lineage>
        <taxon>Eukaryota</taxon>
        <taxon>Sar</taxon>
        <taxon>Stramenopiles</taxon>
        <taxon>Oomycota</taxon>
        <taxon>Peronosporomycetes</taxon>
        <taxon>Peronosporales</taxon>
        <taxon>Peronosporaceae</taxon>
        <taxon>Bremia</taxon>
    </lineage>
</organism>
<evidence type="ECO:0000313" key="2">
    <source>
        <dbReference type="EMBL" id="TDH66797.1"/>
    </source>
</evidence>
<dbReference type="KEGG" id="blac:94346202"/>
<sequence length="61" mass="7119">MYLIVQELKSGLSIAYVSERMRARKQLLKEARKVGQPKDCTDQEIESRRYENVEGEGHSYT</sequence>